<dbReference type="AlphaFoldDB" id="A0AAW9EF62"/>
<evidence type="ECO:0000313" key="3">
    <source>
        <dbReference type="EMBL" id="MDX7018875.1"/>
    </source>
</evidence>
<dbReference type="InterPro" id="IPR051268">
    <property type="entry name" value="Type-I_R_enzyme_R_subunit"/>
</dbReference>
<dbReference type="SUPFAM" id="SSF52540">
    <property type="entry name" value="P-loop containing nucleoside triphosphate hydrolases"/>
    <property type="match status" value="1"/>
</dbReference>
<proteinExistence type="predicted"/>
<organism evidence="3 4">
    <name type="scientific">Klebsiella aerogenes</name>
    <name type="common">Enterobacter aerogenes</name>
    <dbReference type="NCBI Taxonomy" id="548"/>
    <lineage>
        <taxon>Bacteria</taxon>
        <taxon>Pseudomonadati</taxon>
        <taxon>Pseudomonadota</taxon>
        <taxon>Gammaproteobacteria</taxon>
        <taxon>Enterobacterales</taxon>
        <taxon>Enterobacteriaceae</taxon>
        <taxon>Klebsiella/Raoultella group</taxon>
        <taxon>Klebsiella</taxon>
    </lineage>
</organism>
<dbReference type="GO" id="GO:0009307">
    <property type="term" value="P:DNA restriction-modification system"/>
    <property type="evidence" value="ECO:0007669"/>
    <property type="project" value="UniProtKB-KW"/>
</dbReference>
<dbReference type="EMBL" id="JAWZZT010001420">
    <property type="protein sequence ID" value="MDX7018875.1"/>
    <property type="molecule type" value="Genomic_DNA"/>
</dbReference>
<keyword evidence="3" id="KW-0067">ATP-binding</keyword>
<dbReference type="InterPro" id="IPR027417">
    <property type="entry name" value="P-loop_NTPase"/>
</dbReference>
<dbReference type="Pfam" id="PF18766">
    <property type="entry name" value="SWI2_SNF2"/>
    <property type="match status" value="1"/>
</dbReference>
<keyword evidence="3" id="KW-0347">Helicase</keyword>
<dbReference type="PANTHER" id="PTHR30195:SF15">
    <property type="entry name" value="TYPE I RESTRICTION ENZYME HINDI ENDONUCLEASE SUBUNIT"/>
    <property type="match status" value="1"/>
</dbReference>
<dbReference type="InterPro" id="IPR040980">
    <property type="entry name" value="SWI2_SNF2"/>
</dbReference>
<accession>A0AAW9EF62</accession>
<keyword evidence="1" id="KW-0680">Restriction system</keyword>
<reference evidence="3" key="1">
    <citation type="submission" date="2023-11" db="EMBL/GenBank/DDBJ databases">
        <title>Detection of rare carbapenemases in Enterobacterales - comparison of two colorimetric and two CIM-based carbapenemase assays.</title>
        <authorList>
            <person name="Schaffarczyk L."/>
            <person name="Noster J."/>
            <person name="Stelzer Y."/>
            <person name="Sattler J."/>
            <person name="Gatermann S."/>
            <person name="Hamprecht A."/>
        </authorList>
    </citation>
    <scope>NUCLEOTIDE SEQUENCE</scope>
    <source>
        <strain evidence="3">CIM-Cont-037</strain>
    </source>
</reference>
<dbReference type="PANTHER" id="PTHR30195">
    <property type="entry name" value="TYPE I SITE-SPECIFIC DEOXYRIBONUCLEASE PROTEIN SUBUNIT M AND R"/>
    <property type="match status" value="1"/>
</dbReference>
<keyword evidence="3" id="KW-0547">Nucleotide-binding</keyword>
<feature type="non-terminal residue" evidence="3">
    <location>
        <position position="1"/>
    </location>
</feature>
<gene>
    <name evidence="3" type="ORF">SJ059_31085</name>
</gene>
<feature type="domain" description="SWI2/SNF2 ATPase" evidence="2">
    <location>
        <begin position="4"/>
        <end position="83"/>
    </location>
</feature>
<evidence type="ECO:0000313" key="4">
    <source>
        <dbReference type="Proteomes" id="UP001279012"/>
    </source>
</evidence>
<evidence type="ECO:0000259" key="2">
    <source>
        <dbReference type="Pfam" id="PF18766"/>
    </source>
</evidence>
<sequence length="85" mass="8909">DGGREGGVIWHTTGSGKSYTMVFLSKALILHDSLKQCRIVVVTDRVDLEGQLSGTFVSGGELAGKDDKAKAMATSGQKLAQQIGS</sequence>
<protein>
    <submittedName>
        <fullName evidence="3">DEAD/DEAH box helicase family protein</fullName>
    </submittedName>
</protein>
<comment type="caution">
    <text evidence="3">The sequence shown here is derived from an EMBL/GenBank/DDBJ whole genome shotgun (WGS) entry which is preliminary data.</text>
</comment>
<evidence type="ECO:0000256" key="1">
    <source>
        <dbReference type="ARBA" id="ARBA00022747"/>
    </source>
</evidence>
<name>A0AAW9EF62_KLEAE</name>
<dbReference type="GO" id="GO:0004386">
    <property type="term" value="F:helicase activity"/>
    <property type="evidence" value="ECO:0007669"/>
    <property type="project" value="UniProtKB-KW"/>
</dbReference>
<keyword evidence="3" id="KW-0378">Hydrolase</keyword>
<dbReference type="Gene3D" id="3.40.50.300">
    <property type="entry name" value="P-loop containing nucleotide triphosphate hydrolases"/>
    <property type="match status" value="1"/>
</dbReference>
<feature type="non-terminal residue" evidence="3">
    <location>
        <position position="85"/>
    </location>
</feature>
<dbReference type="Proteomes" id="UP001279012">
    <property type="component" value="Unassembled WGS sequence"/>
</dbReference>